<dbReference type="Gene3D" id="3.50.50.60">
    <property type="entry name" value="FAD/NAD(P)-binding domain"/>
    <property type="match status" value="2"/>
</dbReference>
<dbReference type="InterPro" id="IPR050982">
    <property type="entry name" value="Auxin_biosynth/cation_transpt"/>
</dbReference>
<dbReference type="SUPFAM" id="SSF51905">
    <property type="entry name" value="FAD/NAD(P)-binding domain"/>
    <property type="match status" value="1"/>
</dbReference>
<keyword evidence="1" id="KW-0560">Oxidoreductase</keyword>
<organism evidence="2 3">
    <name type="scientific">Candidatus Segetimicrobium genomatis</name>
    <dbReference type="NCBI Taxonomy" id="2569760"/>
    <lineage>
        <taxon>Bacteria</taxon>
        <taxon>Bacillati</taxon>
        <taxon>Candidatus Sysuimicrobiota</taxon>
        <taxon>Candidatus Sysuimicrobiia</taxon>
        <taxon>Candidatus Sysuimicrobiales</taxon>
        <taxon>Candidatus Segetimicrobiaceae</taxon>
        <taxon>Candidatus Segetimicrobium</taxon>
    </lineage>
</organism>
<protein>
    <recommendedName>
        <fullName evidence="4">NAD(P)/FAD-dependent oxidoreductase</fullName>
    </recommendedName>
</protein>
<accession>A0A537LSB2</accession>
<dbReference type="PRINTS" id="PR00368">
    <property type="entry name" value="FADPNR"/>
</dbReference>
<dbReference type="Pfam" id="PF13738">
    <property type="entry name" value="Pyr_redox_3"/>
    <property type="match status" value="1"/>
</dbReference>
<evidence type="ECO:0000256" key="1">
    <source>
        <dbReference type="ARBA" id="ARBA00023002"/>
    </source>
</evidence>
<dbReference type="Proteomes" id="UP000318661">
    <property type="component" value="Unassembled WGS sequence"/>
</dbReference>
<evidence type="ECO:0000313" key="2">
    <source>
        <dbReference type="EMBL" id="TMJ10557.1"/>
    </source>
</evidence>
<dbReference type="GO" id="GO:0004497">
    <property type="term" value="F:monooxygenase activity"/>
    <property type="evidence" value="ECO:0007669"/>
    <property type="project" value="TreeGrafter"/>
</dbReference>
<name>A0A537LSB2_9BACT</name>
<dbReference type="PANTHER" id="PTHR43539">
    <property type="entry name" value="FLAVIN-BINDING MONOOXYGENASE-LIKE PROTEIN (AFU_ORTHOLOGUE AFUA_4G09220)"/>
    <property type="match status" value="1"/>
</dbReference>
<dbReference type="PRINTS" id="PR00469">
    <property type="entry name" value="PNDRDTASEII"/>
</dbReference>
<dbReference type="InterPro" id="IPR036188">
    <property type="entry name" value="FAD/NAD-bd_sf"/>
</dbReference>
<evidence type="ECO:0008006" key="4">
    <source>
        <dbReference type="Google" id="ProtNLM"/>
    </source>
</evidence>
<dbReference type="EMBL" id="VBAJ01000008">
    <property type="protein sequence ID" value="TMJ10557.1"/>
    <property type="molecule type" value="Genomic_DNA"/>
</dbReference>
<reference evidence="2 3" key="1">
    <citation type="journal article" date="2019" name="Nat. Microbiol.">
        <title>Mediterranean grassland soil C-N compound turnover is dependent on rainfall and depth, and is mediated by genomically divergent microorganisms.</title>
        <authorList>
            <person name="Diamond S."/>
            <person name="Andeer P.F."/>
            <person name="Li Z."/>
            <person name="Crits-Christoph A."/>
            <person name="Burstein D."/>
            <person name="Anantharaman K."/>
            <person name="Lane K.R."/>
            <person name="Thomas B.C."/>
            <person name="Pan C."/>
            <person name="Northen T.R."/>
            <person name="Banfield J.F."/>
        </authorList>
    </citation>
    <scope>NUCLEOTIDE SEQUENCE [LARGE SCALE GENOMIC DNA]</scope>
    <source>
        <strain evidence="2">NP_2</strain>
    </source>
</reference>
<comment type="caution">
    <text evidence="2">The sequence shown here is derived from an EMBL/GenBank/DDBJ whole genome shotgun (WGS) entry which is preliminary data.</text>
</comment>
<evidence type="ECO:0000313" key="3">
    <source>
        <dbReference type="Proteomes" id="UP000318661"/>
    </source>
</evidence>
<dbReference type="GO" id="GO:0050660">
    <property type="term" value="F:flavin adenine dinucleotide binding"/>
    <property type="evidence" value="ECO:0007669"/>
    <property type="project" value="TreeGrafter"/>
</dbReference>
<proteinExistence type="predicted"/>
<dbReference type="PANTHER" id="PTHR43539:SF78">
    <property type="entry name" value="FLAVIN-CONTAINING MONOOXYGENASE"/>
    <property type="match status" value="1"/>
</dbReference>
<sequence length="500" mass="54519">MKKATRGRKPFPPGRYPVVIIGSGPGGLQTSYALRRLRVEHAVLSADAGPGGMFLRFPLFQRLISWSKPYAPAARGTRPYAWYDWNSLLADDRTHQALVAEFMDGSSYYPSRVEMARGLAAFVRRARLAARYGCRWEATRKTSDGFTLVTSNGDYTCRALVVAVGMAEPWKPDVPGLELVPHYVRTRAPRTYADQRVVILGKRNSGFEVADALLPWARQIILLSPRPALLSIQSRSTAGVRARYLLPYEDHVLGGGVVALDAATNRVERTGAGYRVFAAGTTRPGEFVFDADAVIAATGFTTPLGDLRALGLATFNQDRLPALTPFWESTTVPGIFFAGTVTQGAIGLKKHGIPSNSGGVGGFRHNARVLARYLAEKHFAVATPRPTLRSEEVVPYLLSEAARAPELWNQRSYLGRVVSVNPGEGIRDEGIIPLAHFVDASGPDAVAIVLETDQAGDHHPVVYVRRSGRVTEHVLPSDPLHNFETPDHRGQLTAVLNGLL</sequence>
<dbReference type="AlphaFoldDB" id="A0A537LSB2"/>
<gene>
    <name evidence="2" type="ORF">E6G99_00180</name>
</gene>